<evidence type="ECO:0000259" key="6">
    <source>
        <dbReference type="PROSITE" id="PS51910"/>
    </source>
</evidence>
<dbReference type="Pfam" id="PF00704">
    <property type="entry name" value="Glyco_hydro_18"/>
    <property type="match status" value="1"/>
</dbReference>
<dbReference type="GO" id="GO:0006032">
    <property type="term" value="P:chitin catabolic process"/>
    <property type="evidence" value="ECO:0007669"/>
    <property type="project" value="UniProtKB-ARBA"/>
</dbReference>
<name>A0AAD9E2A1_9TELE</name>
<evidence type="ECO:0000256" key="2">
    <source>
        <dbReference type="ARBA" id="ARBA00022801"/>
    </source>
</evidence>
<keyword evidence="8" id="KW-1185">Reference proteome</keyword>
<sequence length="645" mass="72600">MQLGSAYILSCYFTNWAQYRPPPTIYMPNDIDPCLCTHLLYAFATMTNDYKIATYEWNDVELYSQFNALKDKNGNLKTLLSVGGWNFGSTGFSNMVATAANRQTFISSVIAFLRKYEFDGLDIDWEYPANRGSPPQDQQLFSVFLNEMRAAFEAEAKQTNRARLLMSAAVSSGRGTVDTAYQIPQLGQALDMINVMTYDMHGSWDPFTGECSPLYRDSFDSGGYIYFNVDYAMNYWKNNGAPAEKLLVGFPTYGNTFTLRNPSNHGIGAPISGAGTAGKYTQEAGELAYFEICTFLKDGATEVWNAQQDVPYAYSGNQWVGYDNTKSFQLKAQWLVKSNFGGAMVWTIDMDDFLGTFCNQGKYPLINVLHKALNLDQQYEEYEGDSDRPKKALKHSDESRFTDHKNEFSDDDNDYGEEEEDDGGDSDYETKKISKGRQAPAKRKRAEDDSDDEKVVRKKGRQVRQAASKAVSKQREILLGDGGSEEEEGEEDEEEDDSDVYTGEDSGSDEDFMVEDDDDDSDYGRPRRRNLKVSRRSKDKKSPKPRIRSSASRGPSKRRGKRQTKVKRVVSKRVVPKEEDDDAETSRQEEEEEGQDGEKKASLPAKKAKESAAKGEDNNGEEEKEPKEKGDKDDASEEDAPSGED</sequence>
<dbReference type="PANTHER" id="PTHR11177:SF405">
    <property type="entry name" value="CHITINASE"/>
    <property type="match status" value="1"/>
</dbReference>
<dbReference type="Proteomes" id="UP001239994">
    <property type="component" value="Unassembled WGS sequence"/>
</dbReference>
<dbReference type="GO" id="GO:0005975">
    <property type="term" value="P:carbohydrate metabolic process"/>
    <property type="evidence" value="ECO:0007669"/>
    <property type="project" value="InterPro"/>
</dbReference>
<proteinExistence type="predicted"/>
<dbReference type="InterPro" id="IPR017853">
    <property type="entry name" value="GH"/>
</dbReference>
<feature type="compositionally biased region" description="Acidic residues" evidence="5">
    <location>
        <begin position="409"/>
        <end position="427"/>
    </location>
</feature>
<evidence type="ECO:0000256" key="3">
    <source>
        <dbReference type="ARBA" id="ARBA00023157"/>
    </source>
</evidence>
<dbReference type="SUPFAM" id="SSF54556">
    <property type="entry name" value="Chitinase insertion domain"/>
    <property type="match status" value="1"/>
</dbReference>
<dbReference type="Gene3D" id="3.10.50.10">
    <property type="match status" value="1"/>
</dbReference>
<reference evidence="7" key="1">
    <citation type="submission" date="2023-03" db="EMBL/GenBank/DDBJ databases">
        <title>Electrophorus voltai genome.</title>
        <authorList>
            <person name="Bian C."/>
        </authorList>
    </citation>
    <scope>NUCLEOTIDE SEQUENCE</scope>
    <source>
        <strain evidence="7">CB-2022</strain>
        <tissue evidence="7">Muscle</tissue>
    </source>
</reference>
<dbReference type="InterPro" id="IPR001223">
    <property type="entry name" value="Glyco_hydro18_cat"/>
</dbReference>
<dbReference type="FunFam" id="3.20.20.80:FF:000007">
    <property type="entry name" value="Acidic mammalian chitinase"/>
    <property type="match status" value="1"/>
</dbReference>
<dbReference type="GO" id="GO:0005576">
    <property type="term" value="C:extracellular region"/>
    <property type="evidence" value="ECO:0007669"/>
    <property type="project" value="TreeGrafter"/>
</dbReference>
<dbReference type="PROSITE" id="PS51910">
    <property type="entry name" value="GH18_2"/>
    <property type="match status" value="1"/>
</dbReference>
<dbReference type="InterPro" id="IPR050314">
    <property type="entry name" value="Glycosyl_Hydrlase_18"/>
</dbReference>
<keyword evidence="1" id="KW-0732">Signal</keyword>
<keyword evidence="3" id="KW-1015">Disulfide bond</keyword>
<dbReference type="InterPro" id="IPR011583">
    <property type="entry name" value="Chitinase_II/V-like_cat"/>
</dbReference>
<comment type="caution">
    <text evidence="7">The sequence shown here is derived from an EMBL/GenBank/DDBJ whole genome shotgun (WGS) entry which is preliminary data.</text>
</comment>
<feature type="region of interest" description="Disordered" evidence="5">
    <location>
        <begin position="380"/>
        <end position="645"/>
    </location>
</feature>
<feature type="compositionally biased region" description="Basic and acidic residues" evidence="5">
    <location>
        <begin position="596"/>
        <end position="617"/>
    </location>
</feature>
<gene>
    <name evidence="7" type="ORF">P4O66_022349</name>
</gene>
<dbReference type="PROSITE" id="PS01095">
    <property type="entry name" value="GH18_1"/>
    <property type="match status" value="1"/>
</dbReference>
<keyword evidence="4" id="KW-0326">Glycosidase</keyword>
<dbReference type="PANTHER" id="PTHR11177">
    <property type="entry name" value="CHITINASE"/>
    <property type="match status" value="1"/>
</dbReference>
<feature type="compositionally biased region" description="Acidic residues" evidence="5">
    <location>
        <begin position="634"/>
        <end position="645"/>
    </location>
</feature>
<dbReference type="GO" id="GO:0008061">
    <property type="term" value="F:chitin binding"/>
    <property type="evidence" value="ECO:0007669"/>
    <property type="project" value="InterPro"/>
</dbReference>
<evidence type="ECO:0000256" key="5">
    <source>
        <dbReference type="SAM" id="MobiDB-lite"/>
    </source>
</evidence>
<feature type="domain" description="GH18" evidence="6">
    <location>
        <begin position="7"/>
        <end position="376"/>
    </location>
</feature>
<feature type="compositionally biased region" description="Acidic residues" evidence="5">
    <location>
        <begin position="483"/>
        <end position="499"/>
    </location>
</feature>
<accession>A0AAD9E2A1</accession>
<feature type="compositionally biased region" description="Basic residues" evidence="5">
    <location>
        <begin position="526"/>
        <end position="547"/>
    </location>
</feature>
<evidence type="ECO:0000256" key="4">
    <source>
        <dbReference type="ARBA" id="ARBA00023295"/>
    </source>
</evidence>
<dbReference type="Gene3D" id="3.20.20.80">
    <property type="entry name" value="Glycosidases"/>
    <property type="match status" value="1"/>
</dbReference>
<keyword evidence="2" id="KW-0378">Hydrolase</keyword>
<dbReference type="CDD" id="cd02872">
    <property type="entry name" value="GH18_chitolectin_chitotriosidase"/>
    <property type="match status" value="1"/>
</dbReference>
<feature type="compositionally biased region" description="Acidic residues" evidence="5">
    <location>
        <begin position="506"/>
        <end position="521"/>
    </location>
</feature>
<feature type="compositionally biased region" description="Basic and acidic residues" evidence="5">
    <location>
        <begin position="385"/>
        <end position="408"/>
    </location>
</feature>
<organism evidence="7 8">
    <name type="scientific">Electrophorus voltai</name>
    <dbReference type="NCBI Taxonomy" id="2609070"/>
    <lineage>
        <taxon>Eukaryota</taxon>
        <taxon>Metazoa</taxon>
        <taxon>Chordata</taxon>
        <taxon>Craniata</taxon>
        <taxon>Vertebrata</taxon>
        <taxon>Euteleostomi</taxon>
        <taxon>Actinopterygii</taxon>
        <taxon>Neopterygii</taxon>
        <taxon>Teleostei</taxon>
        <taxon>Ostariophysi</taxon>
        <taxon>Gymnotiformes</taxon>
        <taxon>Gymnotoidei</taxon>
        <taxon>Gymnotidae</taxon>
        <taxon>Electrophorus</taxon>
    </lineage>
</organism>
<dbReference type="AlphaFoldDB" id="A0AAD9E2A1"/>
<dbReference type="InterPro" id="IPR029070">
    <property type="entry name" value="Chitinase_insertion_sf"/>
</dbReference>
<dbReference type="FunFam" id="3.10.50.10:FF:000001">
    <property type="entry name" value="Chitinase 3-like 1"/>
    <property type="match status" value="1"/>
</dbReference>
<evidence type="ECO:0000313" key="8">
    <source>
        <dbReference type="Proteomes" id="UP001239994"/>
    </source>
</evidence>
<feature type="compositionally biased region" description="Acidic residues" evidence="5">
    <location>
        <begin position="578"/>
        <end position="595"/>
    </location>
</feature>
<dbReference type="SUPFAM" id="SSF51445">
    <property type="entry name" value="(Trans)glycosidases"/>
    <property type="match status" value="1"/>
</dbReference>
<dbReference type="InterPro" id="IPR001579">
    <property type="entry name" value="Glyco_hydro_18_chit_AS"/>
</dbReference>
<dbReference type="EMBL" id="JAROKS010000008">
    <property type="protein sequence ID" value="KAK1801709.1"/>
    <property type="molecule type" value="Genomic_DNA"/>
</dbReference>
<dbReference type="GO" id="GO:0004568">
    <property type="term" value="F:chitinase activity"/>
    <property type="evidence" value="ECO:0007669"/>
    <property type="project" value="UniProtKB-ARBA"/>
</dbReference>
<protein>
    <recommendedName>
        <fullName evidence="6">GH18 domain-containing protein</fullName>
    </recommendedName>
</protein>
<dbReference type="SMART" id="SM00636">
    <property type="entry name" value="Glyco_18"/>
    <property type="match status" value="1"/>
</dbReference>
<evidence type="ECO:0000313" key="7">
    <source>
        <dbReference type="EMBL" id="KAK1801709.1"/>
    </source>
</evidence>
<evidence type="ECO:0000256" key="1">
    <source>
        <dbReference type="ARBA" id="ARBA00022729"/>
    </source>
</evidence>
<feature type="compositionally biased region" description="Basic residues" evidence="5">
    <location>
        <begin position="555"/>
        <end position="571"/>
    </location>
</feature>
<feature type="compositionally biased region" description="Basic and acidic residues" evidence="5">
    <location>
        <begin position="624"/>
        <end position="633"/>
    </location>
</feature>